<evidence type="ECO:0000259" key="1">
    <source>
        <dbReference type="Pfam" id="PF00582"/>
    </source>
</evidence>
<accession>A0A6J6W4D3</accession>
<name>A0A6J6W4D3_9ZZZZ</name>
<dbReference type="CDD" id="cd00293">
    <property type="entry name" value="USP-like"/>
    <property type="match status" value="1"/>
</dbReference>
<dbReference type="InterPro" id="IPR006016">
    <property type="entry name" value="UspA"/>
</dbReference>
<feature type="domain" description="UspA" evidence="1">
    <location>
        <begin position="166"/>
        <end position="309"/>
    </location>
</feature>
<evidence type="ECO:0000313" key="5">
    <source>
        <dbReference type="EMBL" id="CAB4878833.1"/>
    </source>
</evidence>
<evidence type="ECO:0000313" key="4">
    <source>
        <dbReference type="EMBL" id="CAB4808897.1"/>
    </source>
</evidence>
<feature type="domain" description="UspA" evidence="1">
    <location>
        <begin position="12"/>
        <end position="156"/>
    </location>
</feature>
<dbReference type="PANTHER" id="PTHR46553:SF3">
    <property type="entry name" value="ADENINE NUCLEOTIDE ALPHA HYDROLASES-LIKE SUPERFAMILY PROTEIN"/>
    <property type="match status" value="1"/>
</dbReference>
<dbReference type="EMBL" id="CAEZZP010000098">
    <property type="protein sequence ID" value="CAB4779731.1"/>
    <property type="molecule type" value="Genomic_DNA"/>
</dbReference>
<reference evidence="3" key="1">
    <citation type="submission" date="2020-05" db="EMBL/GenBank/DDBJ databases">
        <authorList>
            <person name="Chiriac C."/>
            <person name="Salcher M."/>
            <person name="Ghai R."/>
            <person name="Kavagutti S V."/>
        </authorList>
    </citation>
    <scope>NUCLEOTIDE SEQUENCE</scope>
</reference>
<dbReference type="Pfam" id="PF00582">
    <property type="entry name" value="Usp"/>
    <property type="match status" value="2"/>
</dbReference>
<dbReference type="PANTHER" id="PTHR46553">
    <property type="entry name" value="ADENINE NUCLEOTIDE ALPHA HYDROLASES-LIKE SUPERFAMILY PROTEIN"/>
    <property type="match status" value="1"/>
</dbReference>
<gene>
    <name evidence="2" type="ORF">UFOPK2658_00683</name>
    <name evidence="3" type="ORF">UFOPK2880_01357</name>
    <name evidence="4" type="ORF">UFOPK3004_01102</name>
    <name evidence="5" type="ORF">UFOPK3304_01447</name>
    <name evidence="6" type="ORF">UFOPK4134_01397</name>
</gene>
<evidence type="ECO:0000313" key="3">
    <source>
        <dbReference type="EMBL" id="CAB4779731.1"/>
    </source>
</evidence>
<dbReference type="AlphaFoldDB" id="A0A6J6W4D3"/>
<evidence type="ECO:0000313" key="6">
    <source>
        <dbReference type="EMBL" id="CAB5034895.1"/>
    </source>
</evidence>
<dbReference type="PRINTS" id="PR01438">
    <property type="entry name" value="UNVRSLSTRESS"/>
</dbReference>
<dbReference type="InterPro" id="IPR006015">
    <property type="entry name" value="Universal_stress_UspA"/>
</dbReference>
<dbReference type="InterPro" id="IPR014729">
    <property type="entry name" value="Rossmann-like_a/b/a_fold"/>
</dbReference>
<dbReference type="EMBL" id="CAFBPS010000126">
    <property type="protein sequence ID" value="CAB5034895.1"/>
    <property type="molecule type" value="Genomic_DNA"/>
</dbReference>
<dbReference type="EMBL" id="CAFAAL010000098">
    <property type="protein sequence ID" value="CAB4808897.1"/>
    <property type="molecule type" value="Genomic_DNA"/>
</dbReference>
<dbReference type="EMBL" id="CAFBLJ010000092">
    <property type="protein sequence ID" value="CAB4878833.1"/>
    <property type="molecule type" value="Genomic_DNA"/>
</dbReference>
<dbReference type="EMBL" id="CAEZYH010000020">
    <property type="protein sequence ID" value="CAB4715842.1"/>
    <property type="molecule type" value="Genomic_DNA"/>
</dbReference>
<proteinExistence type="predicted"/>
<protein>
    <submittedName>
        <fullName evidence="3">Unannotated protein</fullName>
    </submittedName>
</protein>
<sequence length="309" mass="33111">MIRHSPIPHDPRPILVGLDGSENSESAMWWAVDIAVESKRNLRLLTCYSLPALVGMGVSAGYVGPMLSSEEIRAADEHNRTALDLLKSKILKTHPEIEIETFLDQGSPVMALLKASEDASMIVVGTKGVGSGHALLMGSVSYAIAHRAACPVVLVPESAKRTSAGRVVVGIDSSKGALDAANWALHFAEDMHRDLELITAWHYPYSAMSPEFGVMSGPDIEELRLAMLRDARKLVNRVKKHLSEDEGSRVSISAEVIEGSSADSLVEYTTPQDILVVGSKSHSLIAAVLLGSTAVGVAHRSKCPVVIVH</sequence>
<dbReference type="Gene3D" id="3.40.50.620">
    <property type="entry name" value="HUPs"/>
    <property type="match status" value="2"/>
</dbReference>
<evidence type="ECO:0000313" key="2">
    <source>
        <dbReference type="EMBL" id="CAB4715842.1"/>
    </source>
</evidence>
<dbReference type="SUPFAM" id="SSF52402">
    <property type="entry name" value="Adenine nucleotide alpha hydrolases-like"/>
    <property type="match status" value="2"/>
</dbReference>
<organism evidence="3">
    <name type="scientific">freshwater metagenome</name>
    <dbReference type="NCBI Taxonomy" id="449393"/>
    <lineage>
        <taxon>unclassified sequences</taxon>
        <taxon>metagenomes</taxon>
        <taxon>ecological metagenomes</taxon>
    </lineage>
</organism>